<reference evidence="6" key="1">
    <citation type="journal article" date="2014" name="Proc. Natl. Acad. Sci. U.S.A.">
        <title>Extensive sampling of basidiomycete genomes demonstrates inadequacy of the white-rot/brown-rot paradigm for wood decay fungi.</title>
        <authorList>
            <person name="Riley R."/>
            <person name="Salamov A.A."/>
            <person name="Brown D.W."/>
            <person name="Nagy L.G."/>
            <person name="Floudas D."/>
            <person name="Held B.W."/>
            <person name="Levasseur A."/>
            <person name="Lombard V."/>
            <person name="Morin E."/>
            <person name="Otillar R."/>
            <person name="Lindquist E.A."/>
            <person name="Sun H."/>
            <person name="LaButti K.M."/>
            <person name="Schmutz J."/>
            <person name="Jabbour D."/>
            <person name="Luo H."/>
            <person name="Baker S.E."/>
            <person name="Pisabarro A.G."/>
            <person name="Walton J.D."/>
            <person name="Blanchette R.A."/>
            <person name="Henrissat B."/>
            <person name="Martin F."/>
            <person name="Cullen D."/>
            <person name="Hibbett D.S."/>
            <person name="Grigoriev I.V."/>
        </authorList>
    </citation>
    <scope>NUCLEOTIDE SEQUENCE [LARGE SCALE GENOMIC DNA]</scope>
    <source>
        <strain evidence="6">MUCL 33604</strain>
    </source>
</reference>
<dbReference type="STRING" id="933084.A0A067QIY0"/>
<accession>A0A067QIY0</accession>
<dbReference type="HOGENOM" id="CLU_005619_0_0_1"/>
<feature type="domain" description="UBC core" evidence="4">
    <location>
        <begin position="822"/>
        <end position="985"/>
    </location>
</feature>
<feature type="compositionally biased region" description="Acidic residues" evidence="3">
    <location>
        <begin position="672"/>
        <end position="685"/>
    </location>
</feature>
<dbReference type="InterPro" id="IPR016135">
    <property type="entry name" value="UBQ-conjugating_enzyme/RWD"/>
</dbReference>
<evidence type="ECO:0000259" key="4">
    <source>
        <dbReference type="PROSITE" id="PS50127"/>
    </source>
</evidence>
<evidence type="ECO:0000313" key="5">
    <source>
        <dbReference type="EMBL" id="KDQ63442.1"/>
    </source>
</evidence>
<feature type="region of interest" description="Disordered" evidence="3">
    <location>
        <begin position="635"/>
        <end position="686"/>
    </location>
</feature>
<evidence type="ECO:0000313" key="6">
    <source>
        <dbReference type="Proteomes" id="UP000027265"/>
    </source>
</evidence>
<dbReference type="PANTHER" id="PTHR46116:SF15">
    <property type="entry name" value="(E3-INDEPENDENT) E2 UBIQUITIN-CONJUGATING ENZYME"/>
    <property type="match status" value="1"/>
</dbReference>
<dbReference type="Gene3D" id="3.10.110.10">
    <property type="entry name" value="Ubiquitin Conjugating Enzyme"/>
    <property type="match status" value="1"/>
</dbReference>
<gene>
    <name evidence="5" type="ORF">JAAARDRAFT_169262</name>
</gene>
<dbReference type="PROSITE" id="PS50127">
    <property type="entry name" value="UBC_2"/>
    <property type="match status" value="1"/>
</dbReference>
<sequence length="1073" mass="119138">MAPHDHKHGPTKFYQEDIVRRISHPNQHGVVLRCWHDAEDIPLPLSHSDPLMRPLEPGEVGVSFFPKSIRQIMPEIQLELMDRTFHVGDLAKRAVEEVKSGVVCGVKVECRLEHAISGEKLEGWWDGGSLTEEGLMLRTDVDIGDYVEYDDWIGQIVEMFDEALVETGSGELVKVADLRWPFAVGDKGKDILQPNMEGMNLFNLLSGGQFLSSRSASADDTVVYLKHTVLAICWLAINQSLSSSEAHKRQRPEKLWFGSNLSKLKLYRTRSEQTPRISDRVQFTPTNPTPLTDASTPNSASTYPPFSIAASASIPFTSSRLSPLSVPSTKHGRPTDPTHGQIEVRTFTVCETRSTVDLLWQDGQREWVNSSELIPYMNPDEYDCWPGDQVIHKTEDHNRPGIVQRVNPTDRTALIRYHSPSVSSSSPPQLELVSVLELDPHGTSDWSALLPTPDGLGVRRGDMVFIHAPGTTNGLTIPVVPPADSASPDNHQLSHNTDHPIPPVGEIPSESTDKSLRVPRIGEIEEWVRELPFDQRGVLNGWRRQMVDLGSELAQRKLRGGASGQCDGEVVRPKKGDEGFDWYGEVSDLRLDGTVEVTLPNATTTIVPLSRLTRLYDGLEQLEDLFDEMSEKLSGEYDDDSLSNGSGKPHWSGSEDEEMWATDEHGNWQPQGEEDEDEWEDESGEEASGMEMTIVNAMDVDVKEVDLGEIVGGHGNHYDAGTPMEISPPPTVGPTSGTATPQAQIPGLSAATAAFDSHRPMSPDVPKDVIVDPDEILTSLESKKNADEDHGADEYWKRFDIVAQAPVDHAFYASPPAQPSRNFLARLTKEYRVLSSSLPDSIIVRAYEDRTDLLRCLIIGPENTPYQDAPFVIDWMLDSNFPNSPPIAHFLSWTNGNGRVNPNLYEEGKVCLSILGTWAGDRNETWSAARSSLLQVLVSIQALVLVKEPWFCEPAYEKLRGTEEGIVNSRLYSEKAFVLSRGFVRRALEIPLGSLESEIHWLYYKSDRLAKVLQDSRALIAKSKAMPEDALVDGELAVPRLTAGGIIMLERTLHKLQALLDAHIPAPIDSQQR</sequence>
<keyword evidence="1" id="KW-0808">Transferase</keyword>
<keyword evidence="6" id="KW-1185">Reference proteome</keyword>
<dbReference type="InterPro" id="IPR000608">
    <property type="entry name" value="UBC"/>
</dbReference>
<evidence type="ECO:0000256" key="1">
    <source>
        <dbReference type="ARBA" id="ARBA00022679"/>
    </source>
</evidence>
<keyword evidence="2" id="KW-0833">Ubl conjugation pathway</keyword>
<dbReference type="Pfam" id="PF00179">
    <property type="entry name" value="UQ_con"/>
    <property type="match status" value="1"/>
</dbReference>
<dbReference type="InterPro" id="IPR057733">
    <property type="entry name" value="UBE2O-like_SH3-B"/>
</dbReference>
<protein>
    <recommendedName>
        <fullName evidence="4">UBC core domain-containing protein</fullName>
    </recommendedName>
</protein>
<dbReference type="SMART" id="SM00212">
    <property type="entry name" value="UBCc"/>
    <property type="match status" value="1"/>
</dbReference>
<proteinExistence type="predicted"/>
<dbReference type="CDD" id="cd23837">
    <property type="entry name" value="UBCc_UBE2O"/>
    <property type="match status" value="1"/>
</dbReference>
<dbReference type="InParanoid" id="A0A067QIY0"/>
<feature type="region of interest" description="Disordered" evidence="3">
    <location>
        <begin position="280"/>
        <end position="299"/>
    </location>
</feature>
<organism evidence="5 6">
    <name type="scientific">Jaapia argillacea MUCL 33604</name>
    <dbReference type="NCBI Taxonomy" id="933084"/>
    <lineage>
        <taxon>Eukaryota</taxon>
        <taxon>Fungi</taxon>
        <taxon>Dikarya</taxon>
        <taxon>Basidiomycota</taxon>
        <taxon>Agaricomycotina</taxon>
        <taxon>Agaricomycetes</taxon>
        <taxon>Agaricomycetidae</taxon>
        <taxon>Jaapiales</taxon>
        <taxon>Jaapiaceae</taxon>
        <taxon>Jaapia</taxon>
    </lineage>
</organism>
<evidence type="ECO:0000256" key="2">
    <source>
        <dbReference type="ARBA" id="ARBA00022786"/>
    </source>
</evidence>
<dbReference type="EMBL" id="KL197710">
    <property type="protein sequence ID" value="KDQ63442.1"/>
    <property type="molecule type" value="Genomic_DNA"/>
</dbReference>
<name>A0A067QIY0_9AGAM</name>
<dbReference type="OrthoDB" id="1926878at2759"/>
<dbReference type="SUPFAM" id="SSF54495">
    <property type="entry name" value="UBC-like"/>
    <property type="match status" value="1"/>
</dbReference>
<dbReference type="Pfam" id="PF23043">
    <property type="entry name" value="SH3-B_UBE2O"/>
    <property type="match status" value="1"/>
</dbReference>
<dbReference type="AlphaFoldDB" id="A0A067QIY0"/>
<evidence type="ECO:0000256" key="3">
    <source>
        <dbReference type="SAM" id="MobiDB-lite"/>
    </source>
</evidence>
<dbReference type="PANTHER" id="PTHR46116">
    <property type="entry name" value="(E3-INDEPENDENT) E2 UBIQUITIN-CONJUGATING ENZYME"/>
    <property type="match status" value="1"/>
</dbReference>
<dbReference type="Proteomes" id="UP000027265">
    <property type="component" value="Unassembled WGS sequence"/>
</dbReference>
<dbReference type="GO" id="GO:0061631">
    <property type="term" value="F:ubiquitin conjugating enzyme activity"/>
    <property type="evidence" value="ECO:0007669"/>
    <property type="project" value="TreeGrafter"/>
</dbReference>
<feature type="region of interest" description="Disordered" evidence="3">
    <location>
        <begin position="485"/>
        <end position="514"/>
    </location>
</feature>